<dbReference type="InterPro" id="IPR015590">
    <property type="entry name" value="Aldehyde_DH_dom"/>
</dbReference>
<name>A0A9W9NC92_9EURO</name>
<gene>
    <name evidence="2" type="ORF">N7468_010215</name>
</gene>
<dbReference type="Pfam" id="PF00171">
    <property type="entry name" value="Aldedh"/>
    <property type="match status" value="1"/>
</dbReference>
<dbReference type="Gene3D" id="3.40.309.10">
    <property type="entry name" value="Aldehyde Dehydrogenase, Chain A, domain 2"/>
    <property type="match status" value="1"/>
</dbReference>
<reference evidence="2" key="2">
    <citation type="journal article" date="2023" name="IMA Fungus">
        <title>Comparative genomic study of the Penicillium genus elucidates a diverse pangenome and 15 lateral gene transfer events.</title>
        <authorList>
            <person name="Petersen C."/>
            <person name="Sorensen T."/>
            <person name="Nielsen M.R."/>
            <person name="Sondergaard T.E."/>
            <person name="Sorensen J.L."/>
            <person name="Fitzpatrick D.A."/>
            <person name="Frisvad J.C."/>
            <person name="Nielsen K.L."/>
        </authorList>
    </citation>
    <scope>NUCLEOTIDE SEQUENCE</scope>
    <source>
        <strain evidence="2">IBT 19713</strain>
    </source>
</reference>
<dbReference type="SUPFAM" id="SSF53720">
    <property type="entry name" value="ALDH-like"/>
    <property type="match status" value="1"/>
</dbReference>
<feature type="domain" description="Aldehyde dehydrogenase" evidence="1">
    <location>
        <begin position="43"/>
        <end position="82"/>
    </location>
</feature>
<dbReference type="Proteomes" id="UP001150941">
    <property type="component" value="Unassembled WGS sequence"/>
</dbReference>
<proteinExistence type="predicted"/>
<reference evidence="2" key="1">
    <citation type="submission" date="2022-11" db="EMBL/GenBank/DDBJ databases">
        <authorList>
            <person name="Petersen C."/>
        </authorList>
    </citation>
    <scope>NUCLEOTIDE SEQUENCE</scope>
    <source>
        <strain evidence="2">IBT 19713</strain>
    </source>
</reference>
<dbReference type="RefSeq" id="XP_058326078.1">
    <property type="nucleotide sequence ID" value="XM_058479510.1"/>
</dbReference>
<organism evidence="2 3">
    <name type="scientific">Penicillium chermesinum</name>
    <dbReference type="NCBI Taxonomy" id="63820"/>
    <lineage>
        <taxon>Eukaryota</taxon>
        <taxon>Fungi</taxon>
        <taxon>Dikarya</taxon>
        <taxon>Ascomycota</taxon>
        <taxon>Pezizomycotina</taxon>
        <taxon>Eurotiomycetes</taxon>
        <taxon>Eurotiomycetidae</taxon>
        <taxon>Eurotiales</taxon>
        <taxon>Aspergillaceae</taxon>
        <taxon>Penicillium</taxon>
    </lineage>
</organism>
<dbReference type="EMBL" id="JAPQKS010000008">
    <property type="protein sequence ID" value="KAJ5217207.1"/>
    <property type="molecule type" value="Genomic_DNA"/>
</dbReference>
<dbReference type="InterPro" id="IPR016161">
    <property type="entry name" value="Ald_DH/histidinol_DH"/>
</dbReference>
<accession>A0A9W9NC92</accession>
<evidence type="ECO:0000313" key="3">
    <source>
        <dbReference type="Proteomes" id="UP001150941"/>
    </source>
</evidence>
<dbReference type="InterPro" id="IPR016163">
    <property type="entry name" value="Ald_DH_C"/>
</dbReference>
<sequence>MVTQVKGLPFSHSPNQWSGPATHIRCYEYDREKAIDEGWGKSLEDANLDLAAQEIVKSIFLKNGQICMSTDIMVIDSSVVAATLGPKILSPVQRLSIPLKSSRRLPKPNWGYWRRMPKPRE</sequence>
<keyword evidence="3" id="KW-1185">Reference proteome</keyword>
<protein>
    <submittedName>
        <fullName evidence="2">Aldehyde dehydrogenase N-terminal</fullName>
    </submittedName>
</protein>
<comment type="caution">
    <text evidence="2">The sequence shown here is derived from an EMBL/GenBank/DDBJ whole genome shotgun (WGS) entry which is preliminary data.</text>
</comment>
<dbReference type="GeneID" id="83206814"/>
<evidence type="ECO:0000259" key="1">
    <source>
        <dbReference type="Pfam" id="PF00171"/>
    </source>
</evidence>
<evidence type="ECO:0000313" key="2">
    <source>
        <dbReference type="EMBL" id="KAJ5217207.1"/>
    </source>
</evidence>
<dbReference type="GO" id="GO:0016620">
    <property type="term" value="F:oxidoreductase activity, acting on the aldehyde or oxo group of donors, NAD or NADP as acceptor"/>
    <property type="evidence" value="ECO:0007669"/>
    <property type="project" value="InterPro"/>
</dbReference>
<dbReference type="AlphaFoldDB" id="A0A9W9NC92"/>